<reference evidence="2" key="1">
    <citation type="submission" date="2021-04" db="EMBL/GenBank/DDBJ databases">
        <title>Genome seq and assembly of Bacillus sp.</title>
        <authorList>
            <person name="Chhetri G."/>
        </authorList>
    </citation>
    <scope>NUCLEOTIDE SEQUENCE</scope>
    <source>
        <strain evidence="2">RG28</strain>
    </source>
</reference>
<evidence type="ECO:0000313" key="3">
    <source>
        <dbReference type="Proteomes" id="UP000682134"/>
    </source>
</evidence>
<dbReference type="EMBL" id="JAGIYQ010000003">
    <property type="protein sequence ID" value="MBP0724638.1"/>
    <property type="molecule type" value="Genomic_DNA"/>
</dbReference>
<keyword evidence="3" id="KW-1185">Reference proteome</keyword>
<organism evidence="2 3">
    <name type="scientific">Gottfriedia endophytica</name>
    <dbReference type="NCBI Taxonomy" id="2820819"/>
    <lineage>
        <taxon>Bacteria</taxon>
        <taxon>Bacillati</taxon>
        <taxon>Bacillota</taxon>
        <taxon>Bacilli</taxon>
        <taxon>Bacillales</taxon>
        <taxon>Bacillaceae</taxon>
        <taxon>Gottfriedia</taxon>
    </lineage>
</organism>
<dbReference type="RefSeq" id="WP_209403376.1">
    <property type="nucleotide sequence ID" value="NZ_JAGIYQ010000003.1"/>
</dbReference>
<gene>
    <name evidence="2" type="ORF">J5Y03_05485</name>
</gene>
<comment type="caution">
    <text evidence="2">The sequence shown here is derived from an EMBL/GenBank/DDBJ whole genome shotgun (WGS) entry which is preliminary data.</text>
</comment>
<sequence>MVKKIIVPSALIFTLFTTRSAFALANPHGISKQKQVSASEKLTEKFTGYIISKENGSLSVVKEIGKDEDSLVVHSYSSKDQLKIGDKVNVYYGPTTRSLPAQTVGKVNIEKVKKDNYLAMNTKYKGFIVSKNWNGTGSLLVEKEIGKYEDSLVTHTYSSKSELKIGDKVNVYYNGTTTLSIPPQTGDGIIEKLTYQNKSK</sequence>
<evidence type="ECO:0000313" key="2">
    <source>
        <dbReference type="EMBL" id="MBP0724638.1"/>
    </source>
</evidence>
<protein>
    <submittedName>
        <fullName evidence="2">DUF3221 domain-containing protein</fullName>
    </submittedName>
</protein>
<keyword evidence="1" id="KW-0732">Signal</keyword>
<dbReference type="Proteomes" id="UP000682134">
    <property type="component" value="Unassembled WGS sequence"/>
</dbReference>
<feature type="chain" id="PRO_5036750899" evidence="1">
    <location>
        <begin position="24"/>
        <end position="200"/>
    </location>
</feature>
<feature type="signal peptide" evidence="1">
    <location>
        <begin position="1"/>
        <end position="23"/>
    </location>
</feature>
<proteinExistence type="predicted"/>
<name>A0A940SJW1_9BACI</name>
<dbReference type="AlphaFoldDB" id="A0A940SJW1"/>
<accession>A0A940SJW1</accession>
<evidence type="ECO:0000256" key="1">
    <source>
        <dbReference type="SAM" id="SignalP"/>
    </source>
</evidence>